<keyword evidence="1" id="KW-0238">DNA-binding</keyword>
<dbReference type="Proteomes" id="UP001229832">
    <property type="component" value="Chromosome"/>
</dbReference>
<dbReference type="InterPro" id="IPR001387">
    <property type="entry name" value="Cro/C1-type_HTH"/>
</dbReference>
<protein>
    <submittedName>
        <fullName evidence="4">Helix-turn-helix transcriptional regulator</fullName>
    </submittedName>
</protein>
<dbReference type="EMBL" id="CP132485">
    <property type="protein sequence ID" value="WLV84631.1"/>
    <property type="molecule type" value="Genomic_DNA"/>
</dbReference>
<dbReference type="PROSITE" id="PS50943">
    <property type="entry name" value="HTH_CROC1"/>
    <property type="match status" value="1"/>
</dbReference>
<reference evidence="4 5" key="1">
    <citation type="submission" date="2023-08" db="EMBL/GenBank/DDBJ databases">
        <authorList>
            <person name="Buchebner-Jance M."/>
        </authorList>
    </citation>
    <scope>NUCLEOTIDE SEQUENCE [LARGE SCALE GENOMIC DNA]</scope>
    <source>
        <strain evidence="4 5">NCIMB 15475</strain>
    </source>
</reference>
<dbReference type="SUPFAM" id="SSF47413">
    <property type="entry name" value="lambda repressor-like DNA-binding domains"/>
    <property type="match status" value="1"/>
</dbReference>
<feature type="domain" description="HTH cro/C1-type" evidence="3">
    <location>
        <begin position="3"/>
        <end position="57"/>
    </location>
</feature>
<dbReference type="AlphaFoldDB" id="A0ABD7ZBY1"/>
<keyword evidence="5" id="KW-1185">Reference proteome</keyword>
<dbReference type="Pfam" id="PF01381">
    <property type="entry name" value="HTH_3"/>
    <property type="match status" value="1"/>
</dbReference>
<feature type="region of interest" description="Disordered" evidence="2">
    <location>
        <begin position="64"/>
        <end position="87"/>
    </location>
</feature>
<dbReference type="PANTHER" id="PTHR46797">
    <property type="entry name" value="HTH-TYPE TRANSCRIPTIONAL REGULATOR"/>
    <property type="match status" value="1"/>
</dbReference>
<dbReference type="InterPro" id="IPR050807">
    <property type="entry name" value="TransReg_Diox_bact_type"/>
</dbReference>
<sequence length="87" mass="9594">MSLKDERKKKKLSQIELAHAVGLSQSMIQQMESGEKHGSVSTNIKIANYLGVSMEAILSGLENTESNKHIPAQREEAVKRTKTSANK</sequence>
<name>A0ABD7ZBY1_LACZE</name>
<gene>
    <name evidence="4" type="ORF">LACZS2_001108</name>
</gene>
<dbReference type="GO" id="GO:0003677">
    <property type="term" value="F:DNA binding"/>
    <property type="evidence" value="ECO:0007669"/>
    <property type="project" value="UniProtKB-KW"/>
</dbReference>
<dbReference type="Gene3D" id="1.10.260.40">
    <property type="entry name" value="lambda repressor-like DNA-binding domains"/>
    <property type="match status" value="1"/>
</dbReference>
<feature type="compositionally biased region" description="Basic and acidic residues" evidence="2">
    <location>
        <begin position="65"/>
        <end position="79"/>
    </location>
</feature>
<dbReference type="RefSeq" id="WP_306402790.1">
    <property type="nucleotide sequence ID" value="NZ_CP132485.1"/>
</dbReference>
<evidence type="ECO:0000256" key="1">
    <source>
        <dbReference type="ARBA" id="ARBA00023125"/>
    </source>
</evidence>
<evidence type="ECO:0000313" key="4">
    <source>
        <dbReference type="EMBL" id="WLV84631.1"/>
    </source>
</evidence>
<evidence type="ECO:0000256" key="2">
    <source>
        <dbReference type="SAM" id="MobiDB-lite"/>
    </source>
</evidence>
<organism evidence="4 5">
    <name type="scientific">Lacticaseibacillus zeae subsp. silagei</name>
    <dbReference type="NCBI Taxonomy" id="3068307"/>
    <lineage>
        <taxon>Bacteria</taxon>
        <taxon>Bacillati</taxon>
        <taxon>Bacillota</taxon>
        <taxon>Bacilli</taxon>
        <taxon>Lactobacillales</taxon>
        <taxon>Lactobacillaceae</taxon>
        <taxon>Lacticaseibacillus</taxon>
    </lineage>
</organism>
<accession>A0ABD7ZBY1</accession>
<dbReference type="CDD" id="cd00093">
    <property type="entry name" value="HTH_XRE"/>
    <property type="match status" value="1"/>
</dbReference>
<evidence type="ECO:0000313" key="5">
    <source>
        <dbReference type="Proteomes" id="UP001229832"/>
    </source>
</evidence>
<dbReference type="InterPro" id="IPR010982">
    <property type="entry name" value="Lambda_DNA-bd_dom_sf"/>
</dbReference>
<dbReference type="PANTHER" id="PTHR46797:SF1">
    <property type="entry name" value="METHYLPHOSPHONATE SYNTHASE"/>
    <property type="match status" value="1"/>
</dbReference>
<evidence type="ECO:0000259" key="3">
    <source>
        <dbReference type="PROSITE" id="PS50943"/>
    </source>
</evidence>
<dbReference type="SMART" id="SM00530">
    <property type="entry name" value="HTH_XRE"/>
    <property type="match status" value="1"/>
</dbReference>
<proteinExistence type="predicted"/>